<evidence type="ECO:0000256" key="5">
    <source>
        <dbReference type="ARBA" id="ARBA00022989"/>
    </source>
</evidence>
<comment type="subcellular location">
    <subcellularLocation>
        <location evidence="1 7">Cell membrane</location>
        <topology evidence="1 7">Multi-pass membrane protein</topology>
    </subcellularLocation>
</comment>
<dbReference type="CDD" id="cd06261">
    <property type="entry name" value="TM_PBP2"/>
    <property type="match status" value="1"/>
</dbReference>
<proteinExistence type="inferred from homology"/>
<keyword evidence="6 7" id="KW-0472">Membrane</keyword>
<keyword evidence="3" id="KW-1003">Cell membrane</keyword>
<evidence type="ECO:0000256" key="2">
    <source>
        <dbReference type="ARBA" id="ARBA00022448"/>
    </source>
</evidence>
<dbReference type="PROSITE" id="PS50928">
    <property type="entry name" value="ABC_TM1"/>
    <property type="match status" value="1"/>
</dbReference>
<evidence type="ECO:0000256" key="4">
    <source>
        <dbReference type="ARBA" id="ARBA00022692"/>
    </source>
</evidence>
<comment type="caution">
    <text evidence="9">The sequence shown here is derived from an EMBL/GenBank/DDBJ whole genome shotgun (WGS) entry which is preliminary data.</text>
</comment>
<reference evidence="9 10" key="1">
    <citation type="submission" date="2024-03" db="EMBL/GenBank/DDBJ databases">
        <title>Human intestinal bacterial collection.</title>
        <authorList>
            <person name="Pauvert C."/>
            <person name="Hitch T.C.A."/>
            <person name="Clavel T."/>
        </authorList>
    </citation>
    <scope>NUCLEOTIDE SEQUENCE [LARGE SCALE GENOMIC DNA]</scope>
    <source>
        <strain evidence="9 10">CLA-SR-H021</strain>
    </source>
</reference>
<sequence>MLKSILKRIGYMLIVVWVVSVMAFVLMRCAPGDPTVTMLPDTATEVQRAALRAELGLDQPYLVQYWIYFKGLITGNLGHSTLYNEPCARIIMNRLPTTLCVSILSAVIVFIISVPMGISAGVSKGSGLDFSMIFFVVILQSMSVVWVCVLLLLVFSVWLKCLPSMGYYGLSKPAYLIMPVIAMSYRLCAQLARMSRSSMIDVLNEDYITCAYARGLSKWEVYSKYALKNSLIPVVTIYGLEVATMLAGAVIIEQVFTIPGIGTMLVTAVNNRDYPLVQSSLVVTAAMFSIVNLLVDIAITFIDPRIKEV</sequence>
<evidence type="ECO:0000256" key="1">
    <source>
        <dbReference type="ARBA" id="ARBA00004651"/>
    </source>
</evidence>
<organism evidence="9 10">
    <name type="scientific">Enterocloster hominis</name>
    <name type="common">ex Hitch et al. 2024</name>
    <dbReference type="NCBI Taxonomy" id="1917870"/>
    <lineage>
        <taxon>Bacteria</taxon>
        <taxon>Bacillati</taxon>
        <taxon>Bacillota</taxon>
        <taxon>Clostridia</taxon>
        <taxon>Lachnospirales</taxon>
        <taxon>Lachnospiraceae</taxon>
        <taxon>Enterocloster</taxon>
    </lineage>
</organism>
<feature type="transmembrane region" description="Helical" evidence="7">
    <location>
        <begin position="276"/>
        <end position="302"/>
    </location>
</feature>
<keyword evidence="2 7" id="KW-0813">Transport</keyword>
<evidence type="ECO:0000259" key="8">
    <source>
        <dbReference type="PROSITE" id="PS50928"/>
    </source>
</evidence>
<keyword evidence="10" id="KW-1185">Reference proteome</keyword>
<feature type="domain" description="ABC transmembrane type-1" evidence="8">
    <location>
        <begin position="95"/>
        <end position="295"/>
    </location>
</feature>
<evidence type="ECO:0000313" key="9">
    <source>
        <dbReference type="EMBL" id="MEQ2428650.1"/>
    </source>
</evidence>
<dbReference type="Proteomes" id="UP001454086">
    <property type="component" value="Unassembled WGS sequence"/>
</dbReference>
<evidence type="ECO:0000256" key="3">
    <source>
        <dbReference type="ARBA" id="ARBA00022475"/>
    </source>
</evidence>
<dbReference type="PANTHER" id="PTHR43163">
    <property type="entry name" value="DIPEPTIDE TRANSPORT SYSTEM PERMEASE PROTEIN DPPB-RELATED"/>
    <property type="match status" value="1"/>
</dbReference>
<gene>
    <name evidence="9" type="ORF">WMQ36_27195</name>
</gene>
<dbReference type="Pfam" id="PF00528">
    <property type="entry name" value="BPD_transp_1"/>
    <property type="match status" value="1"/>
</dbReference>
<dbReference type="RefSeq" id="WP_008717177.1">
    <property type="nucleotide sequence ID" value="NZ_JBBMFM010000203.1"/>
</dbReference>
<keyword evidence="4 7" id="KW-0812">Transmembrane</keyword>
<keyword evidence="5 7" id="KW-1133">Transmembrane helix</keyword>
<dbReference type="InterPro" id="IPR035906">
    <property type="entry name" value="MetI-like_sf"/>
</dbReference>
<dbReference type="Pfam" id="PF19300">
    <property type="entry name" value="BPD_transp_1_N"/>
    <property type="match status" value="1"/>
</dbReference>
<feature type="transmembrane region" description="Helical" evidence="7">
    <location>
        <begin position="9"/>
        <end position="27"/>
    </location>
</feature>
<protein>
    <submittedName>
        <fullName evidence="9">ABC transporter permease</fullName>
    </submittedName>
</protein>
<evidence type="ECO:0000256" key="6">
    <source>
        <dbReference type="ARBA" id="ARBA00023136"/>
    </source>
</evidence>
<feature type="transmembrane region" description="Helical" evidence="7">
    <location>
        <begin position="231"/>
        <end position="256"/>
    </location>
</feature>
<accession>A0ABV1DE38</accession>
<feature type="transmembrane region" description="Helical" evidence="7">
    <location>
        <begin position="101"/>
        <end position="122"/>
    </location>
</feature>
<evidence type="ECO:0000256" key="7">
    <source>
        <dbReference type="RuleBase" id="RU363032"/>
    </source>
</evidence>
<dbReference type="SUPFAM" id="SSF161098">
    <property type="entry name" value="MetI-like"/>
    <property type="match status" value="1"/>
</dbReference>
<dbReference type="InterPro" id="IPR045621">
    <property type="entry name" value="BPD_transp_1_N"/>
</dbReference>
<evidence type="ECO:0000313" key="10">
    <source>
        <dbReference type="Proteomes" id="UP001454086"/>
    </source>
</evidence>
<feature type="transmembrane region" description="Helical" evidence="7">
    <location>
        <begin position="134"/>
        <end position="159"/>
    </location>
</feature>
<name>A0ABV1DE38_9FIRM</name>
<comment type="similarity">
    <text evidence="7">Belongs to the binding-protein-dependent transport system permease family.</text>
</comment>
<dbReference type="Gene3D" id="1.10.3720.10">
    <property type="entry name" value="MetI-like"/>
    <property type="match status" value="1"/>
</dbReference>
<dbReference type="EMBL" id="JBBMFM010000203">
    <property type="protein sequence ID" value="MEQ2428650.1"/>
    <property type="molecule type" value="Genomic_DNA"/>
</dbReference>
<dbReference type="PANTHER" id="PTHR43163:SF6">
    <property type="entry name" value="DIPEPTIDE TRANSPORT SYSTEM PERMEASE PROTEIN DPPB-RELATED"/>
    <property type="match status" value="1"/>
</dbReference>
<dbReference type="InterPro" id="IPR000515">
    <property type="entry name" value="MetI-like"/>
</dbReference>